<keyword evidence="2" id="KW-1185">Reference proteome</keyword>
<comment type="caution">
    <text evidence="1">The sequence shown here is derived from an EMBL/GenBank/DDBJ whole genome shotgun (WGS) entry which is preliminary data.</text>
</comment>
<sequence>MNDLEFCNCLKIDTVVLSEWIEEGWIAPAYVDGRPEFRDADIARANLILDLMDAFGVNAAGIDIAMDLIDQVHGLRAILRDLMTAIEHQDREIQTDILRELDRIASS</sequence>
<evidence type="ECO:0000313" key="2">
    <source>
        <dbReference type="Proteomes" id="UP000730739"/>
    </source>
</evidence>
<accession>A0ABS4R400</accession>
<dbReference type="Pfam" id="PF13591">
    <property type="entry name" value="MerR_2"/>
    <property type="match status" value="1"/>
</dbReference>
<protein>
    <submittedName>
        <fullName evidence="1">Chaperone modulatory protein CbpM</fullName>
    </submittedName>
</protein>
<evidence type="ECO:0000313" key="1">
    <source>
        <dbReference type="EMBL" id="MBP2236612.1"/>
    </source>
</evidence>
<proteinExistence type="predicted"/>
<organism evidence="1 2">
    <name type="scientific">Sinorhizobium kostiense</name>
    <dbReference type="NCBI Taxonomy" id="76747"/>
    <lineage>
        <taxon>Bacteria</taxon>
        <taxon>Pseudomonadati</taxon>
        <taxon>Pseudomonadota</taxon>
        <taxon>Alphaproteobacteria</taxon>
        <taxon>Hyphomicrobiales</taxon>
        <taxon>Rhizobiaceae</taxon>
        <taxon>Sinorhizobium/Ensifer group</taxon>
        <taxon>Sinorhizobium</taxon>
    </lineage>
</organism>
<dbReference type="RefSeq" id="WP_028002910.1">
    <property type="nucleotide sequence ID" value="NZ_JAGILA010000003.1"/>
</dbReference>
<dbReference type="Gene3D" id="1.10.1660.10">
    <property type="match status" value="1"/>
</dbReference>
<name>A0ABS4R400_9HYPH</name>
<reference evidence="1 2" key="1">
    <citation type="submission" date="2021-03" db="EMBL/GenBank/DDBJ databases">
        <title>Genomic Encyclopedia of Type Strains, Phase IV (KMG-IV): sequencing the most valuable type-strain genomes for metagenomic binning, comparative biology and taxonomic classification.</title>
        <authorList>
            <person name="Goeker M."/>
        </authorList>
    </citation>
    <scope>NUCLEOTIDE SEQUENCE [LARGE SCALE GENOMIC DNA]</scope>
    <source>
        <strain evidence="1 2">DSM 13372</strain>
    </source>
</reference>
<dbReference type="Proteomes" id="UP000730739">
    <property type="component" value="Unassembled WGS sequence"/>
</dbReference>
<dbReference type="EMBL" id="JAGILA010000003">
    <property type="protein sequence ID" value="MBP2236612.1"/>
    <property type="molecule type" value="Genomic_DNA"/>
</dbReference>
<gene>
    <name evidence="1" type="ORF">J2Z31_003126</name>
</gene>